<dbReference type="InterPro" id="IPR024096">
    <property type="entry name" value="NO_sig/Golgi_transp_ligand-bd"/>
</dbReference>
<proteinExistence type="predicted"/>
<organism evidence="1 2">
    <name type="scientific">Candidatus Argoarchaeum ethanivorans</name>
    <dbReference type="NCBI Taxonomy" id="2608793"/>
    <lineage>
        <taxon>Archaea</taxon>
        <taxon>Methanobacteriati</taxon>
        <taxon>Methanobacteriota</taxon>
        <taxon>Stenosarchaea group</taxon>
        <taxon>Methanomicrobia</taxon>
        <taxon>Methanosarcinales</taxon>
        <taxon>Methanosarcinales incertae sedis</taxon>
        <taxon>GOM Arc I cluster</taxon>
        <taxon>Candidatus Argoarchaeum</taxon>
    </lineage>
</organism>
<dbReference type="Proteomes" id="UP000291831">
    <property type="component" value="Unassembled WGS sequence"/>
</dbReference>
<dbReference type="AlphaFoldDB" id="A0A8B3S6V6"/>
<accession>A0A8B3S6V6</accession>
<name>A0A8B3S6V6_9EURY</name>
<evidence type="ECO:0000313" key="2">
    <source>
        <dbReference type="Proteomes" id="UP000291831"/>
    </source>
</evidence>
<dbReference type="EMBL" id="RPGO01000005">
    <property type="protein sequence ID" value="RZB32756.1"/>
    <property type="molecule type" value="Genomic_DNA"/>
</dbReference>
<dbReference type="SUPFAM" id="SSF111126">
    <property type="entry name" value="Ligand-binding domain in the NO signalling and Golgi transport"/>
    <property type="match status" value="1"/>
</dbReference>
<protein>
    <submittedName>
        <fullName evidence="1">Uncharacterized protein</fullName>
    </submittedName>
</protein>
<evidence type="ECO:0000313" key="1">
    <source>
        <dbReference type="EMBL" id="RZB32756.1"/>
    </source>
</evidence>
<dbReference type="Gene3D" id="3.30.1380.20">
    <property type="entry name" value="Trafficking protein particle complex subunit 3"/>
    <property type="match status" value="1"/>
</dbReference>
<sequence>MVIRKHISLEKKEVDKIEPFLVKHNGNFSAAMRDIINKVLDQKIALTHSNEIMIFDSSIANLLLAKACGIIPEKEILHELADPSLFYSVSKTLDYFNIKFKELGWDVELNIRCDSDTNPTTAVLTIKNRNYQLLDLSARILSLFLSVEKRLGIEKVYRRSSSIELMYKLRGCEEIALSDLKQHLGTMQDLCHEIEKHPNFWQKIAKKYRDNNYKIVAVHKNTFEELLANETPVGEIGIELIAKRPIKDIPHREFLNILKEVHETSRIVENIDIEGDTVNVYHSYRNPKAIETVKNLFLNQFKANGQTYTATSTRNLIIFRHIPKMGIKTAEIIENLKKSGSNFDNQLIEVITFISTLRYVTKTTKSLHSYGYTMGKQVFKVYEKEHDIDRWDLKTFKEVFTLADSKIKRLSEWKSLDKNSGCYTIKECSLVQIGGEFNINVCQLMRGFFRGAIEYAFNNHAEMKVTKQVTHDDDMCEVCIHTNPLIRITRSN</sequence>
<comment type="caution">
    <text evidence="1">The sequence shown here is derived from an EMBL/GenBank/DDBJ whole genome shotgun (WGS) entry which is preliminary data.</text>
</comment>
<gene>
    <name evidence="1" type="ORF">AEth_00434</name>
</gene>
<reference evidence="2" key="1">
    <citation type="submission" date="2019-01" db="EMBL/GenBank/DDBJ databases">
        <title>Anaerobic oxidation of ethane by archaea from a marine hydrocarbon seep.</title>
        <authorList>
            <person name="Musat F."/>
        </authorList>
    </citation>
    <scope>NUCLEOTIDE SEQUENCE [LARGE SCALE GENOMIC DNA]</scope>
</reference>